<feature type="transmembrane region" description="Helical" evidence="1">
    <location>
        <begin position="94"/>
        <end position="113"/>
    </location>
</feature>
<keyword evidence="1" id="KW-1133">Transmembrane helix</keyword>
<keyword evidence="4" id="KW-1185">Reference proteome</keyword>
<accession>A0A0L7L3K0</accession>
<reference evidence="3 4" key="1">
    <citation type="journal article" date="2015" name="Genome Biol. Evol.">
        <title>The genome of winter moth (Operophtera brumata) provides a genomic perspective on sexual dimorphism and phenology.</title>
        <authorList>
            <person name="Derks M.F."/>
            <person name="Smit S."/>
            <person name="Salis L."/>
            <person name="Schijlen E."/>
            <person name="Bossers A."/>
            <person name="Mateman C."/>
            <person name="Pijl A.S."/>
            <person name="de Ridder D."/>
            <person name="Groenen M.A."/>
            <person name="Visser M.E."/>
            <person name="Megens H.J."/>
        </authorList>
    </citation>
    <scope>NUCLEOTIDE SEQUENCE [LARGE SCALE GENOMIC DNA]</scope>
    <source>
        <strain evidence="3">WM2013NL</strain>
        <tissue evidence="3">Head and thorax</tissue>
    </source>
</reference>
<keyword evidence="1" id="KW-0812">Transmembrane</keyword>
<dbReference type="AlphaFoldDB" id="A0A0L7L3K0"/>
<evidence type="ECO:0000313" key="4">
    <source>
        <dbReference type="Proteomes" id="UP000037510"/>
    </source>
</evidence>
<proteinExistence type="predicted"/>
<dbReference type="Proteomes" id="UP000037510">
    <property type="component" value="Unassembled WGS sequence"/>
</dbReference>
<evidence type="ECO:0000259" key="2">
    <source>
        <dbReference type="Pfam" id="PF26644"/>
    </source>
</evidence>
<comment type="caution">
    <text evidence="3">The sequence shown here is derived from an EMBL/GenBank/DDBJ whole genome shotgun (WGS) entry which is preliminary data.</text>
</comment>
<keyword evidence="1" id="KW-0472">Membrane</keyword>
<evidence type="ECO:0000256" key="1">
    <source>
        <dbReference type="SAM" id="Phobius"/>
    </source>
</evidence>
<feature type="domain" description="CCC" evidence="2">
    <location>
        <begin position="10"/>
        <end position="86"/>
    </location>
</feature>
<dbReference type="EMBL" id="JTDY01003257">
    <property type="protein sequence ID" value="KOB69864.1"/>
    <property type="molecule type" value="Genomic_DNA"/>
</dbReference>
<protein>
    <recommendedName>
        <fullName evidence="2">CCC domain-containing protein</fullName>
    </recommendedName>
</protein>
<gene>
    <name evidence="3" type="ORF">OBRU01_16242</name>
</gene>
<evidence type="ECO:0000313" key="3">
    <source>
        <dbReference type="EMBL" id="KOB69864.1"/>
    </source>
</evidence>
<dbReference type="InterPro" id="IPR058250">
    <property type="entry name" value="CCC"/>
</dbReference>
<name>A0A0L7L3K0_OPEBR</name>
<dbReference type="Pfam" id="PF26644">
    <property type="entry name" value="CCC"/>
    <property type="match status" value="1"/>
</dbReference>
<sequence length="114" mass="13003">MAVLDIVPDTLPGCGKCSRWEMEYCESNVLADHCCCERRYIPEPFPWMPHTCYIGPERCTPLAQNCAQYTRIRDCCCNRKLAVKWKGILSKASSLSLSGMTLLLFSLILFTLYL</sequence>
<organism evidence="3 4">
    <name type="scientific">Operophtera brumata</name>
    <name type="common">Winter moth</name>
    <name type="synonym">Phalaena brumata</name>
    <dbReference type="NCBI Taxonomy" id="104452"/>
    <lineage>
        <taxon>Eukaryota</taxon>
        <taxon>Metazoa</taxon>
        <taxon>Ecdysozoa</taxon>
        <taxon>Arthropoda</taxon>
        <taxon>Hexapoda</taxon>
        <taxon>Insecta</taxon>
        <taxon>Pterygota</taxon>
        <taxon>Neoptera</taxon>
        <taxon>Endopterygota</taxon>
        <taxon>Lepidoptera</taxon>
        <taxon>Glossata</taxon>
        <taxon>Ditrysia</taxon>
        <taxon>Geometroidea</taxon>
        <taxon>Geometridae</taxon>
        <taxon>Larentiinae</taxon>
        <taxon>Operophtera</taxon>
    </lineage>
</organism>